<dbReference type="Proteomes" id="UP001152531">
    <property type="component" value="Unassembled WGS sequence"/>
</dbReference>
<evidence type="ECO:0000313" key="2">
    <source>
        <dbReference type="Proteomes" id="UP001152531"/>
    </source>
</evidence>
<dbReference type="EMBL" id="CALSDN010000002">
    <property type="protein sequence ID" value="CAH6719260.1"/>
    <property type="molecule type" value="Genomic_DNA"/>
</dbReference>
<proteinExistence type="predicted"/>
<keyword evidence="2" id="KW-1185">Reference proteome</keyword>
<gene>
    <name evidence="1" type="ORF">CLIB1444_02S04478</name>
</gene>
<protein>
    <submittedName>
        <fullName evidence="1">Syntaxin Ufe1p</fullName>
    </submittedName>
</protein>
<comment type="caution">
    <text evidence="1">The sequence shown here is derived from an EMBL/GenBank/DDBJ whole genome shotgun (WGS) entry which is preliminary data.</text>
</comment>
<organism evidence="1 2">
    <name type="scientific">[Candida] jaroonii</name>
    <dbReference type="NCBI Taxonomy" id="467808"/>
    <lineage>
        <taxon>Eukaryota</taxon>
        <taxon>Fungi</taxon>
        <taxon>Dikarya</taxon>
        <taxon>Ascomycota</taxon>
        <taxon>Saccharomycotina</taxon>
        <taxon>Pichiomycetes</taxon>
        <taxon>Debaryomycetaceae</taxon>
        <taxon>Yamadazyma</taxon>
    </lineage>
</organism>
<evidence type="ECO:0000313" key="1">
    <source>
        <dbReference type="EMBL" id="CAH6719260.1"/>
    </source>
</evidence>
<sequence length="314" mass="36593">MTDLTPIFNQCVAIITQELTPVEHKVDKQPYIIEDTFTKESGDLYGAITKINSFLTDIKPKYLSINYDEPGKLTIEDKDALDKDIQREISVLYEKYKVIKNYEIERGKVSHGKKSWISNVFGDDEEDAKDIYFNQLKVWRSQILGFIGKSLDNTSKVFEDIVRKRHHREQQLNLLNFQNLEDNNDNFDSELITSNVDYQDFEENSDLSQVQLQELKTENEDYLNMKNQQLKQVEQLHSSMVDIINIQQEINYQISQQSDQISNLIDNQDQINLDLREGNKNLSKATTRNKKSANMIIMTSILLGCLILFMDFVN</sequence>
<reference evidence="1" key="1">
    <citation type="submission" date="2022-06" db="EMBL/GenBank/DDBJ databases">
        <authorList>
            <person name="Legras J.-L."/>
            <person name="Devillers H."/>
            <person name="Grondin C."/>
        </authorList>
    </citation>
    <scope>NUCLEOTIDE SEQUENCE</scope>
    <source>
        <strain evidence="1">CLIB 1444</strain>
    </source>
</reference>
<name>A0ACA9Y357_9ASCO</name>
<accession>A0ACA9Y357</accession>